<dbReference type="EMBL" id="LBVU01000001">
    <property type="protein sequence ID" value="KKQ92743.1"/>
    <property type="molecule type" value="Genomic_DNA"/>
</dbReference>
<evidence type="ECO:0000313" key="3">
    <source>
        <dbReference type="Proteomes" id="UP000034774"/>
    </source>
</evidence>
<feature type="transmembrane region" description="Helical" evidence="1">
    <location>
        <begin position="202"/>
        <end position="223"/>
    </location>
</feature>
<evidence type="ECO:0000313" key="2">
    <source>
        <dbReference type="EMBL" id="KKQ92743.1"/>
    </source>
</evidence>
<sequence>MTDASGETIIFLERDRFYLYNGGTIINLNFPVNILPDLDVKNKDALFNLVTAFIQDNKLQPSQLFFVISEAVCFSKDFPIKDPTDIARVQANSQAFVDAVPFNLVLSKTYKTQTVYRVVATNQELVDVIVDAFIQKGFGLTAVVPANIYPEFGASRELTEKFAKHIIDTREKAKLSNMVGEKAVPESHELSTSVIKEPKNKLLPYLIVGFVALLTILVIVIVMRK</sequence>
<comment type="caution">
    <text evidence="2">The sequence shown here is derived from an EMBL/GenBank/DDBJ whole genome shotgun (WGS) entry which is preliminary data.</text>
</comment>
<proteinExistence type="predicted"/>
<organism evidence="2 3">
    <name type="scientific">Candidatus Woesebacteria bacterium GW2011_GWB1_39_10</name>
    <dbReference type="NCBI Taxonomy" id="1618572"/>
    <lineage>
        <taxon>Bacteria</taxon>
        <taxon>Candidatus Woeseibacteriota</taxon>
    </lineage>
</organism>
<evidence type="ECO:0000256" key="1">
    <source>
        <dbReference type="SAM" id="Phobius"/>
    </source>
</evidence>
<dbReference type="Proteomes" id="UP000034774">
    <property type="component" value="Unassembled WGS sequence"/>
</dbReference>
<keyword evidence="1" id="KW-0472">Membrane</keyword>
<gene>
    <name evidence="2" type="ORF">UT17_C0001G0122</name>
</gene>
<dbReference type="STRING" id="1618572.UT17_C0001G0122"/>
<keyword evidence="1" id="KW-1133">Transmembrane helix</keyword>
<reference evidence="2 3" key="1">
    <citation type="journal article" date="2015" name="Nature">
        <title>rRNA introns, odd ribosomes, and small enigmatic genomes across a large radiation of phyla.</title>
        <authorList>
            <person name="Brown C.T."/>
            <person name="Hug L.A."/>
            <person name="Thomas B.C."/>
            <person name="Sharon I."/>
            <person name="Castelle C.J."/>
            <person name="Singh A."/>
            <person name="Wilkins M.J."/>
            <person name="Williams K.H."/>
            <person name="Banfield J.F."/>
        </authorList>
    </citation>
    <scope>NUCLEOTIDE SEQUENCE [LARGE SCALE GENOMIC DNA]</scope>
</reference>
<keyword evidence="1" id="KW-0812">Transmembrane</keyword>
<accession>A0A0G0LLH7</accession>
<protein>
    <submittedName>
        <fullName evidence="2">Uncharacterized protein</fullName>
    </submittedName>
</protein>
<name>A0A0G0LLH7_9BACT</name>
<dbReference type="AlphaFoldDB" id="A0A0G0LLH7"/>